<proteinExistence type="predicted"/>
<dbReference type="PROSITE" id="PS50835">
    <property type="entry name" value="IG_LIKE"/>
    <property type="match status" value="1"/>
</dbReference>
<evidence type="ECO:0000256" key="1">
    <source>
        <dbReference type="ARBA" id="ARBA00022729"/>
    </source>
</evidence>
<dbReference type="Gene3D" id="2.60.40.10">
    <property type="entry name" value="Immunoglobulins"/>
    <property type="match status" value="1"/>
</dbReference>
<name>A0A4W3GCN9_CALMI</name>
<dbReference type="InterPro" id="IPR036179">
    <property type="entry name" value="Ig-like_dom_sf"/>
</dbReference>
<dbReference type="SUPFAM" id="SSF48726">
    <property type="entry name" value="Immunoglobulin"/>
    <property type="match status" value="1"/>
</dbReference>
<dbReference type="GO" id="GO:0002250">
    <property type="term" value="P:adaptive immune response"/>
    <property type="evidence" value="ECO:0007669"/>
    <property type="project" value="UniProtKB-KW"/>
</dbReference>
<organism evidence="7 8">
    <name type="scientific">Callorhinchus milii</name>
    <name type="common">Ghost shark</name>
    <dbReference type="NCBI Taxonomy" id="7868"/>
    <lineage>
        <taxon>Eukaryota</taxon>
        <taxon>Metazoa</taxon>
        <taxon>Chordata</taxon>
        <taxon>Craniata</taxon>
        <taxon>Vertebrata</taxon>
        <taxon>Chondrichthyes</taxon>
        <taxon>Holocephali</taxon>
        <taxon>Chimaeriformes</taxon>
        <taxon>Callorhinchidae</taxon>
        <taxon>Callorhinchus</taxon>
    </lineage>
</organism>
<keyword evidence="8" id="KW-1185">Reference proteome</keyword>
<dbReference type="GeneTree" id="ENSGT01150000287491"/>
<reference evidence="7" key="5">
    <citation type="submission" date="2025-09" db="UniProtKB">
        <authorList>
            <consortium name="Ensembl"/>
        </authorList>
    </citation>
    <scope>IDENTIFICATION</scope>
</reference>
<dbReference type="InterPro" id="IPR007110">
    <property type="entry name" value="Ig-like_dom"/>
</dbReference>
<reference evidence="8" key="2">
    <citation type="journal article" date="2007" name="PLoS Biol.">
        <title>Survey sequencing and comparative analysis of the elephant shark (Callorhinchus milii) genome.</title>
        <authorList>
            <person name="Venkatesh B."/>
            <person name="Kirkness E.F."/>
            <person name="Loh Y.H."/>
            <person name="Halpern A.L."/>
            <person name="Lee A.P."/>
            <person name="Johnson J."/>
            <person name="Dandona N."/>
            <person name="Viswanathan L.D."/>
            <person name="Tay A."/>
            <person name="Venter J.C."/>
            <person name="Strausberg R.L."/>
            <person name="Brenner S."/>
        </authorList>
    </citation>
    <scope>NUCLEOTIDE SEQUENCE [LARGE SCALE GENOMIC DNA]</scope>
</reference>
<keyword evidence="3" id="KW-0675">Receptor</keyword>
<keyword evidence="5" id="KW-0391">Immunity</keyword>
<keyword evidence="1" id="KW-0732">Signal</keyword>
<keyword evidence="2" id="KW-1064">Adaptive immunity</keyword>
<dbReference type="PANTHER" id="PTHR19367">
    <property type="entry name" value="T-CELL RECEPTOR ALPHA CHAIN V REGION"/>
    <property type="match status" value="1"/>
</dbReference>
<dbReference type="Ensembl" id="ENSCMIT00000001114.1">
    <property type="protein sequence ID" value="ENSCMIP00000001061.1"/>
    <property type="gene ID" value="ENSCMIG00000000703.1"/>
</dbReference>
<evidence type="ECO:0000256" key="3">
    <source>
        <dbReference type="ARBA" id="ARBA00023170"/>
    </source>
</evidence>
<dbReference type="Proteomes" id="UP000314986">
    <property type="component" value="Unassembled WGS sequence"/>
</dbReference>
<evidence type="ECO:0000313" key="7">
    <source>
        <dbReference type="Ensembl" id="ENSCMIP00000001061.1"/>
    </source>
</evidence>
<feature type="domain" description="Ig-like" evidence="6">
    <location>
        <begin position="1"/>
        <end position="104"/>
    </location>
</feature>
<dbReference type="InterPro" id="IPR051287">
    <property type="entry name" value="TCR_variable_region"/>
</dbReference>
<dbReference type="STRING" id="7868.ENSCMIP00000001061"/>
<dbReference type="InterPro" id="IPR003599">
    <property type="entry name" value="Ig_sub"/>
</dbReference>
<evidence type="ECO:0000256" key="5">
    <source>
        <dbReference type="ARBA" id="ARBA00043266"/>
    </source>
</evidence>
<reference evidence="8" key="3">
    <citation type="journal article" date="2014" name="Nature">
        <title>Elephant shark genome provides unique insights into gnathostome evolution.</title>
        <authorList>
            <consortium name="International Elephant Shark Genome Sequencing Consortium"/>
            <person name="Venkatesh B."/>
            <person name="Lee A.P."/>
            <person name="Ravi V."/>
            <person name="Maurya A.K."/>
            <person name="Lian M.M."/>
            <person name="Swann J.B."/>
            <person name="Ohta Y."/>
            <person name="Flajnik M.F."/>
            <person name="Sutoh Y."/>
            <person name="Kasahara M."/>
            <person name="Hoon S."/>
            <person name="Gangu V."/>
            <person name="Roy S.W."/>
            <person name="Irimia M."/>
            <person name="Korzh V."/>
            <person name="Kondrychyn I."/>
            <person name="Lim Z.W."/>
            <person name="Tay B.H."/>
            <person name="Tohari S."/>
            <person name="Kong K.W."/>
            <person name="Ho S."/>
            <person name="Lorente-Galdos B."/>
            <person name="Quilez J."/>
            <person name="Marques-Bonet T."/>
            <person name="Raney B.J."/>
            <person name="Ingham P.W."/>
            <person name="Tay A."/>
            <person name="Hillier L.W."/>
            <person name="Minx P."/>
            <person name="Boehm T."/>
            <person name="Wilson R.K."/>
            <person name="Brenner S."/>
            <person name="Warren W.C."/>
        </authorList>
    </citation>
    <scope>NUCLEOTIDE SEQUENCE [LARGE SCALE GENOMIC DNA]</scope>
</reference>
<reference evidence="8" key="1">
    <citation type="journal article" date="2006" name="Science">
        <title>Ancient noncoding elements conserved in the human genome.</title>
        <authorList>
            <person name="Venkatesh B."/>
            <person name="Kirkness E.F."/>
            <person name="Loh Y.H."/>
            <person name="Halpern A.L."/>
            <person name="Lee A.P."/>
            <person name="Johnson J."/>
            <person name="Dandona N."/>
            <person name="Viswanathan L.D."/>
            <person name="Tay A."/>
            <person name="Venter J.C."/>
            <person name="Strausberg R.L."/>
            <person name="Brenner S."/>
        </authorList>
    </citation>
    <scope>NUCLEOTIDE SEQUENCE [LARGE SCALE GENOMIC DNA]</scope>
</reference>
<protein>
    <recommendedName>
        <fullName evidence="6">Ig-like domain-containing protein</fullName>
    </recommendedName>
</protein>
<dbReference type="InterPro" id="IPR013783">
    <property type="entry name" value="Ig-like_fold"/>
</dbReference>
<reference evidence="7" key="4">
    <citation type="submission" date="2025-08" db="UniProtKB">
        <authorList>
            <consortium name="Ensembl"/>
        </authorList>
    </citation>
    <scope>IDENTIFICATION</scope>
</reference>
<accession>A0A4W3GCN9</accession>
<keyword evidence="5" id="KW-1279">T cell receptor</keyword>
<evidence type="ECO:0000256" key="4">
    <source>
        <dbReference type="ARBA" id="ARBA00023319"/>
    </source>
</evidence>
<dbReference type="Pfam" id="PF07686">
    <property type="entry name" value="V-set"/>
    <property type="match status" value="1"/>
</dbReference>
<keyword evidence="4" id="KW-0393">Immunoglobulin domain</keyword>
<dbReference type="SMART" id="SM00406">
    <property type="entry name" value="IGv"/>
    <property type="match status" value="1"/>
</dbReference>
<dbReference type="InterPro" id="IPR013106">
    <property type="entry name" value="Ig_V-set"/>
</dbReference>
<dbReference type="GO" id="GO:0042101">
    <property type="term" value="C:T cell receptor complex"/>
    <property type="evidence" value="ECO:0007669"/>
    <property type="project" value="UniProtKB-KW"/>
</dbReference>
<dbReference type="SMART" id="SM00409">
    <property type="entry name" value="IG"/>
    <property type="match status" value="1"/>
</dbReference>
<dbReference type="AlphaFoldDB" id="A0A4W3GCN9"/>
<dbReference type="InParanoid" id="A0A4W3GCN9"/>
<evidence type="ECO:0000256" key="2">
    <source>
        <dbReference type="ARBA" id="ARBA00023130"/>
    </source>
</evidence>
<evidence type="ECO:0000259" key="6">
    <source>
        <dbReference type="PROSITE" id="PS50835"/>
    </source>
</evidence>
<sequence>AVQFIIIGPDVSVAEGQTATLSCTYSADFSNVFIYWYGQYPGEPPLYTRRHDYDGETFSAEFAKQRFSTTLDTNTKRSSVTVLSVALSDTATYYCAITRTTVAP</sequence>
<dbReference type="PANTHER" id="PTHR19367:SF18">
    <property type="entry name" value="T CELL RECEPTOR ALPHA VARIABLE 16"/>
    <property type="match status" value="1"/>
</dbReference>
<evidence type="ECO:0000313" key="8">
    <source>
        <dbReference type="Proteomes" id="UP000314986"/>
    </source>
</evidence>